<evidence type="ECO:0000313" key="2">
    <source>
        <dbReference type="Proteomes" id="UP000324222"/>
    </source>
</evidence>
<gene>
    <name evidence="1" type="primary">VPS62</name>
    <name evidence="1" type="ORF">E2C01_034839</name>
</gene>
<comment type="caution">
    <text evidence="1">The sequence shown here is derived from an EMBL/GenBank/DDBJ whole genome shotgun (WGS) entry which is preliminary data.</text>
</comment>
<dbReference type="PANTHER" id="PTHR48174">
    <property type="entry name" value="DUF946 FAMILY PROTEIN"/>
    <property type="match status" value="1"/>
</dbReference>
<accession>A0A5B7F2J9</accession>
<proteinExistence type="predicted"/>
<reference evidence="1 2" key="1">
    <citation type="submission" date="2019-05" db="EMBL/GenBank/DDBJ databases">
        <title>Another draft genome of Portunus trituberculatus and its Hox gene families provides insights of decapod evolution.</title>
        <authorList>
            <person name="Jeong J.-H."/>
            <person name="Song I."/>
            <person name="Kim S."/>
            <person name="Choi T."/>
            <person name="Kim D."/>
            <person name="Ryu S."/>
            <person name="Kim W."/>
        </authorList>
    </citation>
    <scope>NUCLEOTIDE SEQUENCE [LARGE SCALE GENOMIC DNA]</scope>
    <source>
        <tissue evidence="1">Muscle</tissue>
    </source>
</reference>
<dbReference type="EMBL" id="VSRR010004986">
    <property type="protein sequence ID" value="MPC41251.1"/>
    <property type="molecule type" value="Genomic_DNA"/>
</dbReference>
<name>A0A5B7F2J9_PORTR</name>
<dbReference type="Proteomes" id="UP000324222">
    <property type="component" value="Unassembled WGS sequence"/>
</dbReference>
<sequence>MFKIKINGVCYGEEITLGNHVGDWEHVSIKFKGSEPTHMYVSAHTFGAYYTYDAKNHRFIYEDEDTREGISMSPVYPKIIHFAGSHPILYSAKGSHGLWGAEGKCIAFHIHDLLSL</sequence>
<protein>
    <submittedName>
        <fullName evidence="1">Vacuolar protein sorting-associated protein 62</fullName>
    </submittedName>
</protein>
<dbReference type="OrthoDB" id="188042at2759"/>
<dbReference type="PANTHER" id="PTHR48174:SF5">
    <property type="entry name" value="VACUOLAR PROTEIN SORTING-ASSOCIATED PROTEIN 62"/>
    <property type="match status" value="1"/>
</dbReference>
<dbReference type="AlphaFoldDB" id="A0A5B7F2J9"/>
<organism evidence="1 2">
    <name type="scientific">Portunus trituberculatus</name>
    <name type="common">Swimming crab</name>
    <name type="synonym">Neptunus trituberculatus</name>
    <dbReference type="NCBI Taxonomy" id="210409"/>
    <lineage>
        <taxon>Eukaryota</taxon>
        <taxon>Metazoa</taxon>
        <taxon>Ecdysozoa</taxon>
        <taxon>Arthropoda</taxon>
        <taxon>Crustacea</taxon>
        <taxon>Multicrustacea</taxon>
        <taxon>Malacostraca</taxon>
        <taxon>Eumalacostraca</taxon>
        <taxon>Eucarida</taxon>
        <taxon>Decapoda</taxon>
        <taxon>Pleocyemata</taxon>
        <taxon>Brachyura</taxon>
        <taxon>Eubrachyura</taxon>
        <taxon>Portunoidea</taxon>
        <taxon>Portunidae</taxon>
        <taxon>Portuninae</taxon>
        <taxon>Portunus</taxon>
    </lineage>
</organism>
<keyword evidence="2" id="KW-1185">Reference proteome</keyword>
<evidence type="ECO:0000313" key="1">
    <source>
        <dbReference type="EMBL" id="MPC41251.1"/>
    </source>
</evidence>